<reference evidence="1 2" key="1">
    <citation type="submission" date="2024-03" db="EMBL/GenBank/DDBJ databases">
        <title>Rhodococcus navarretei sp. nov. and Pseudarthrobacter quantumdoti sp. nov., two new species with the ability to biosynthesize Quantum Dots isolated from soil samples at Union Glacier, Antarctica.</title>
        <authorList>
            <person name="Vargas M."/>
        </authorList>
    </citation>
    <scope>NUCLEOTIDE SEQUENCE [LARGE SCALE GENOMIC DNA]</scope>
    <source>
        <strain evidence="1 2">RC-2-3</strain>
    </source>
</reference>
<protein>
    <submittedName>
        <fullName evidence="1">Uncharacterized protein</fullName>
    </submittedName>
</protein>
<proteinExistence type="predicted"/>
<gene>
    <name evidence="1" type="ORF">WHH00_08360</name>
</gene>
<evidence type="ECO:0000313" key="2">
    <source>
        <dbReference type="Proteomes" id="UP001623384"/>
    </source>
</evidence>
<keyword evidence="2" id="KW-1185">Reference proteome</keyword>
<dbReference type="EMBL" id="CP148033">
    <property type="protein sequence ID" value="WXK94791.1"/>
    <property type="molecule type" value="Genomic_DNA"/>
</dbReference>
<dbReference type="Proteomes" id="UP001623384">
    <property type="component" value="Chromosome"/>
</dbReference>
<accession>A0ABZ2R9Q8</accession>
<evidence type="ECO:0000313" key="1">
    <source>
        <dbReference type="EMBL" id="WXK94791.1"/>
    </source>
</evidence>
<sequence>MAAASLGVIVLGQTNISIQSAHAASLLRSAAEQTMAFSDPTPGRGEYLRVHTHANWLVSGNTIETHMNAQTIDVYVPGDPSRDWVLDRDWGSVAPRPGQKDTIHAPNGEFYGIPWTVISDQEIQDLPREGKALIDHFNAQYQGGSASRDEDNFVRITDLLRTGLISADLRAGLYEALALIPGVNASEQTNFDGKPGIAIGRSEPLRAGQRDEIIIDPATGLVIGERVVTTYAIFGVGANNLIAHTAIDYSIVGSAPPANQPAQEAGGPVK</sequence>
<organism evidence="1 2">
    <name type="scientific">Pseudarthrobacter quantipunctorum</name>
    <dbReference type="NCBI Taxonomy" id="3128980"/>
    <lineage>
        <taxon>Bacteria</taxon>
        <taxon>Bacillati</taxon>
        <taxon>Actinomycetota</taxon>
        <taxon>Actinomycetes</taxon>
        <taxon>Micrococcales</taxon>
        <taxon>Micrococcaceae</taxon>
        <taxon>Pseudarthrobacter</taxon>
    </lineage>
</organism>
<dbReference type="RefSeq" id="WP_190612403.1">
    <property type="nucleotide sequence ID" value="NZ_CP148033.1"/>
</dbReference>
<name>A0ABZ2R9Q8_9MICC</name>